<dbReference type="EMBL" id="CP039375">
    <property type="protein sequence ID" value="QCD65420.1"/>
    <property type="molecule type" value="Genomic_DNA"/>
</dbReference>
<organism evidence="3 4">
    <name type="scientific">Halomicrobium mukohataei</name>
    <dbReference type="NCBI Taxonomy" id="57705"/>
    <lineage>
        <taxon>Archaea</taxon>
        <taxon>Methanobacteriati</taxon>
        <taxon>Methanobacteriota</taxon>
        <taxon>Stenosarchaea group</taxon>
        <taxon>Halobacteria</taxon>
        <taxon>Halobacteriales</taxon>
        <taxon>Haloarculaceae</taxon>
        <taxon>Halomicrobium</taxon>
    </lineage>
</organism>
<evidence type="ECO:0000313" key="4">
    <source>
        <dbReference type="Proteomes" id="UP000297053"/>
    </source>
</evidence>
<dbReference type="AlphaFoldDB" id="A0A4D6KBH6"/>
<dbReference type="KEGG" id="halz:E5139_07135"/>
<keyword evidence="1" id="KW-0175">Coiled coil</keyword>
<evidence type="ECO:0000256" key="1">
    <source>
        <dbReference type="SAM" id="Coils"/>
    </source>
</evidence>
<feature type="region of interest" description="Disordered" evidence="2">
    <location>
        <begin position="1"/>
        <end position="22"/>
    </location>
</feature>
<feature type="coiled-coil region" evidence="1">
    <location>
        <begin position="31"/>
        <end position="76"/>
    </location>
</feature>
<reference evidence="3 4" key="2">
    <citation type="submission" date="2019-04" db="EMBL/GenBank/DDBJ databases">
        <authorList>
            <person name="Yang S."/>
            <person name="Wei W."/>
        </authorList>
    </citation>
    <scope>NUCLEOTIDE SEQUENCE [LARGE SCALE GENOMIC DNA]</scope>
    <source>
        <strain evidence="4">ZP60</strain>
    </source>
</reference>
<protein>
    <submittedName>
        <fullName evidence="3">Uncharacterized protein</fullName>
    </submittedName>
</protein>
<proteinExistence type="predicted"/>
<evidence type="ECO:0000256" key="2">
    <source>
        <dbReference type="SAM" id="MobiDB-lite"/>
    </source>
</evidence>
<evidence type="ECO:0000313" key="3">
    <source>
        <dbReference type="EMBL" id="QCD65420.1"/>
    </source>
</evidence>
<dbReference type="GeneID" id="42178697"/>
<gene>
    <name evidence="3" type="ORF">E5139_07135</name>
</gene>
<dbReference type="Proteomes" id="UP000297053">
    <property type="component" value="Chromosome"/>
</dbReference>
<dbReference type="RefSeq" id="WP_015761771.1">
    <property type="nucleotide sequence ID" value="NZ_CP039375.1"/>
</dbReference>
<feature type="compositionally biased region" description="Polar residues" evidence="2">
    <location>
        <begin position="1"/>
        <end position="11"/>
    </location>
</feature>
<accession>A0A4D6KBH6</accession>
<name>A0A4D6KBH6_9EURY</name>
<sequence length="83" mass="9542">MSSNGPPTGSDTPAVGLERSDAVGTVHQLERRLLRERIEHLEAKLSRERRQRQQIVEQYERLLDEERTRAEGESGEGLFEKLL</sequence>
<reference evidence="3 4" key="1">
    <citation type="submission" date="2019-04" db="EMBL/GenBank/DDBJ databases">
        <title>Complete genome sequence of Arthrobacter sp. ZXY-2 associated with effective atrazine degradation and salt adaptation.</title>
        <authorList>
            <person name="Zhao X."/>
        </authorList>
    </citation>
    <scope>NUCLEOTIDE SEQUENCE [LARGE SCALE GENOMIC DNA]</scope>
    <source>
        <strain evidence="4">ZP60</strain>
    </source>
</reference>